<evidence type="ECO:0000313" key="4">
    <source>
        <dbReference type="Proteomes" id="UP000789706"/>
    </source>
</evidence>
<evidence type="ECO:0000256" key="1">
    <source>
        <dbReference type="SAM" id="MobiDB-lite"/>
    </source>
</evidence>
<proteinExistence type="predicted"/>
<dbReference type="SUPFAM" id="SSF81383">
    <property type="entry name" value="F-box domain"/>
    <property type="match status" value="1"/>
</dbReference>
<feature type="region of interest" description="Disordered" evidence="1">
    <location>
        <begin position="55"/>
        <end position="92"/>
    </location>
</feature>
<evidence type="ECO:0000259" key="2">
    <source>
        <dbReference type="PROSITE" id="PS50181"/>
    </source>
</evidence>
<comment type="caution">
    <text evidence="3">The sequence shown here is derived from an EMBL/GenBank/DDBJ whole genome shotgun (WGS) entry which is preliminary data.</text>
</comment>
<dbReference type="PROSITE" id="PS50181">
    <property type="entry name" value="FBOX"/>
    <property type="match status" value="1"/>
</dbReference>
<name>A0A9N8ZE51_9GLOM</name>
<feature type="domain" description="F-box" evidence="2">
    <location>
        <begin position="96"/>
        <end position="147"/>
    </location>
</feature>
<keyword evidence="4" id="KW-1185">Reference proteome</keyword>
<feature type="compositionally biased region" description="Polar residues" evidence="1">
    <location>
        <begin position="25"/>
        <end position="34"/>
    </location>
</feature>
<dbReference type="InterPro" id="IPR001810">
    <property type="entry name" value="F-box_dom"/>
</dbReference>
<dbReference type="AlphaFoldDB" id="A0A9N8ZE51"/>
<dbReference type="OrthoDB" id="2322499at2759"/>
<dbReference type="EMBL" id="CAJVPK010000319">
    <property type="protein sequence ID" value="CAG8493546.1"/>
    <property type="molecule type" value="Genomic_DNA"/>
</dbReference>
<gene>
    <name evidence="3" type="ORF">DEBURN_LOCUS4305</name>
</gene>
<sequence length="333" mass="39618">MALSRKLTRLFSRLQKPKSRPKQLKINTSVNFGNSADDGDDQLPTTPFFKYYKSPSSSSLYKSPSSSLYKSPSSSTTSLYKSPFSSHPYSPRPKCSDIKFLIPPEIFIEICLHLPPKDLYTLSTVCVYFRNMLWSTSTTTQTIWESSRTQFLSYPKLPPPFDMTEQEYIWLTILPKNCQLCSKPYKPYLYDIWPSRIIACEDERPRCMPKELFGCIPYTRFFYYEIFIIYWIPDIESTKLEYNSLDKSQKIEWVKERKEQVIRSRDELRYYFQQDYQEVYKCGVFNPNAKRTVPCKKETMEILMDSQDMYARSSHIDWNDSELDEFDWTEWTR</sequence>
<reference evidence="3" key="1">
    <citation type="submission" date="2021-06" db="EMBL/GenBank/DDBJ databases">
        <authorList>
            <person name="Kallberg Y."/>
            <person name="Tangrot J."/>
            <person name="Rosling A."/>
        </authorList>
    </citation>
    <scope>NUCLEOTIDE SEQUENCE</scope>
    <source>
        <strain evidence="3">AZ414A</strain>
    </source>
</reference>
<organism evidence="3 4">
    <name type="scientific">Diversispora eburnea</name>
    <dbReference type="NCBI Taxonomy" id="1213867"/>
    <lineage>
        <taxon>Eukaryota</taxon>
        <taxon>Fungi</taxon>
        <taxon>Fungi incertae sedis</taxon>
        <taxon>Mucoromycota</taxon>
        <taxon>Glomeromycotina</taxon>
        <taxon>Glomeromycetes</taxon>
        <taxon>Diversisporales</taxon>
        <taxon>Diversisporaceae</taxon>
        <taxon>Diversispora</taxon>
    </lineage>
</organism>
<protein>
    <submittedName>
        <fullName evidence="3">8059_t:CDS:1</fullName>
    </submittedName>
</protein>
<dbReference type="Proteomes" id="UP000789706">
    <property type="component" value="Unassembled WGS sequence"/>
</dbReference>
<dbReference type="InterPro" id="IPR036047">
    <property type="entry name" value="F-box-like_dom_sf"/>
</dbReference>
<feature type="region of interest" description="Disordered" evidence="1">
    <location>
        <begin position="12"/>
        <end position="42"/>
    </location>
</feature>
<dbReference type="Pfam" id="PF12937">
    <property type="entry name" value="F-box-like"/>
    <property type="match status" value="1"/>
</dbReference>
<evidence type="ECO:0000313" key="3">
    <source>
        <dbReference type="EMBL" id="CAG8493546.1"/>
    </source>
</evidence>
<feature type="compositionally biased region" description="Low complexity" evidence="1">
    <location>
        <begin position="55"/>
        <end position="86"/>
    </location>
</feature>
<accession>A0A9N8ZE51</accession>
<dbReference type="CDD" id="cd09917">
    <property type="entry name" value="F-box_SF"/>
    <property type="match status" value="1"/>
</dbReference>